<protein>
    <submittedName>
        <fullName evidence="2">Uncharacterized protein</fullName>
    </submittedName>
</protein>
<dbReference type="STRING" id="1379870.SD10_07590"/>
<dbReference type="Proteomes" id="UP000033054">
    <property type="component" value="Chromosome"/>
</dbReference>
<feature type="region of interest" description="Disordered" evidence="1">
    <location>
        <begin position="1"/>
        <end position="76"/>
    </location>
</feature>
<name>A0A0E3ZUX7_9BACT</name>
<dbReference type="PATRIC" id="fig|1379870.5.peg.1648"/>
<dbReference type="AlphaFoldDB" id="A0A0E3ZUX7"/>
<proteinExistence type="predicted"/>
<dbReference type="HOGENOM" id="CLU_2652645_0_0_10"/>
<dbReference type="EMBL" id="CP010429">
    <property type="protein sequence ID" value="AKD54788.1"/>
    <property type="molecule type" value="Genomic_DNA"/>
</dbReference>
<feature type="compositionally biased region" description="Acidic residues" evidence="1">
    <location>
        <begin position="53"/>
        <end position="67"/>
    </location>
</feature>
<evidence type="ECO:0000313" key="3">
    <source>
        <dbReference type="Proteomes" id="UP000033054"/>
    </source>
</evidence>
<reference evidence="2 3" key="1">
    <citation type="journal article" date="2014" name="Curr. Microbiol.">
        <title>Spirosoma radiotolerans sp. nov., a gamma-radiation-resistant bacterium isolated from gamma ray-irradiated soil.</title>
        <authorList>
            <person name="Lee J.J."/>
            <person name="Srinivasan S."/>
            <person name="Lim S."/>
            <person name="Joe M."/>
            <person name="Im S."/>
            <person name="Bae S.I."/>
            <person name="Park K.R."/>
            <person name="Han J.H."/>
            <person name="Park S.H."/>
            <person name="Joo B.M."/>
            <person name="Park S.J."/>
            <person name="Kim M.K."/>
        </authorList>
    </citation>
    <scope>NUCLEOTIDE SEQUENCE [LARGE SCALE GENOMIC DNA]</scope>
    <source>
        <strain evidence="2 3">DG5A</strain>
    </source>
</reference>
<evidence type="ECO:0000313" key="2">
    <source>
        <dbReference type="EMBL" id="AKD54788.1"/>
    </source>
</evidence>
<keyword evidence="3" id="KW-1185">Reference proteome</keyword>
<dbReference type="RefSeq" id="WP_046376388.1">
    <property type="nucleotide sequence ID" value="NZ_CP010429.1"/>
</dbReference>
<evidence type="ECO:0000256" key="1">
    <source>
        <dbReference type="SAM" id="MobiDB-lite"/>
    </source>
</evidence>
<dbReference type="KEGG" id="srd:SD10_07590"/>
<organism evidence="2 3">
    <name type="scientific">Spirosoma radiotolerans</name>
    <dbReference type="NCBI Taxonomy" id="1379870"/>
    <lineage>
        <taxon>Bacteria</taxon>
        <taxon>Pseudomonadati</taxon>
        <taxon>Bacteroidota</taxon>
        <taxon>Cytophagia</taxon>
        <taxon>Cytophagales</taxon>
        <taxon>Cytophagaceae</taxon>
        <taxon>Spirosoma</taxon>
    </lineage>
</organism>
<accession>A0A0E3ZUX7</accession>
<feature type="compositionally biased region" description="Polar residues" evidence="1">
    <location>
        <begin position="23"/>
        <end position="35"/>
    </location>
</feature>
<sequence>MNRYSKLYFPDDAHGIHGAGTGSAINATGTKQVNNDPDAVDDGNETGNGDDWKEGDDWDNFGDEEVSDNISETGNA</sequence>
<gene>
    <name evidence="2" type="ORF">SD10_07590</name>
</gene>